<dbReference type="InterPro" id="IPR048367">
    <property type="entry name" value="TNP-like_RNaseH_C"/>
</dbReference>
<feature type="domain" description="Transposable element P transposase-like RNase H C-terminal" evidence="5">
    <location>
        <begin position="841"/>
        <end position="875"/>
    </location>
</feature>
<feature type="domain" description="DUF659" evidence="1">
    <location>
        <begin position="127"/>
        <end position="279"/>
    </location>
</feature>
<dbReference type="EMBL" id="VYZN01000041">
    <property type="protein sequence ID" value="KAE9531498.1"/>
    <property type="molecule type" value="Genomic_DNA"/>
</dbReference>
<dbReference type="InterPro" id="IPR012337">
    <property type="entry name" value="RNaseH-like_sf"/>
</dbReference>
<dbReference type="PANTHER" id="PTHR47577:SF2">
    <property type="entry name" value="THAP DOMAIN CONTAINING 9"/>
    <property type="match status" value="1"/>
</dbReference>
<dbReference type="Pfam" id="PF21788">
    <property type="entry name" value="TNP-like_GBD"/>
    <property type="match status" value="1"/>
</dbReference>
<dbReference type="InterPro" id="IPR007021">
    <property type="entry name" value="DUF659"/>
</dbReference>
<organism evidence="6 7">
    <name type="scientific">Aphis glycines</name>
    <name type="common">Soybean aphid</name>
    <dbReference type="NCBI Taxonomy" id="307491"/>
    <lineage>
        <taxon>Eukaryota</taxon>
        <taxon>Metazoa</taxon>
        <taxon>Ecdysozoa</taxon>
        <taxon>Arthropoda</taxon>
        <taxon>Hexapoda</taxon>
        <taxon>Insecta</taxon>
        <taxon>Pterygota</taxon>
        <taxon>Neoptera</taxon>
        <taxon>Paraneoptera</taxon>
        <taxon>Hemiptera</taxon>
        <taxon>Sternorrhyncha</taxon>
        <taxon>Aphidomorpha</taxon>
        <taxon>Aphidoidea</taxon>
        <taxon>Aphididae</taxon>
        <taxon>Aphidini</taxon>
        <taxon>Aphis</taxon>
        <taxon>Aphis</taxon>
    </lineage>
</organism>
<dbReference type="Pfam" id="PF04937">
    <property type="entry name" value="DUF659"/>
    <property type="match status" value="1"/>
</dbReference>
<dbReference type="SUPFAM" id="SSF53098">
    <property type="entry name" value="Ribonuclease H-like"/>
    <property type="match status" value="1"/>
</dbReference>
<name>A0A6G0TEQ5_APHGL</name>
<proteinExistence type="predicted"/>
<dbReference type="PANTHER" id="PTHR47577">
    <property type="entry name" value="THAP DOMAIN-CONTAINING PROTEIN 6"/>
    <property type="match status" value="1"/>
</dbReference>
<dbReference type="Proteomes" id="UP000475862">
    <property type="component" value="Unassembled WGS sequence"/>
</dbReference>
<comment type="caution">
    <text evidence="6">The sequence shown here is derived from an EMBL/GenBank/DDBJ whole genome shotgun (WGS) entry which is preliminary data.</text>
</comment>
<dbReference type="OrthoDB" id="6623841at2759"/>
<reference evidence="6 7" key="1">
    <citation type="submission" date="2019-08" db="EMBL/GenBank/DDBJ databases">
        <title>The genome of the soybean aphid Biotype 1, its phylome, world population structure and adaptation to the North American continent.</title>
        <authorList>
            <person name="Giordano R."/>
            <person name="Donthu R.K."/>
            <person name="Hernandez A.G."/>
            <person name="Wright C.L."/>
            <person name="Zimin A.V."/>
        </authorList>
    </citation>
    <scope>NUCLEOTIDE SEQUENCE [LARGE SCALE GENOMIC DNA]</scope>
    <source>
        <tissue evidence="6">Whole aphids</tissue>
    </source>
</reference>
<dbReference type="InterPro" id="IPR048365">
    <property type="entry name" value="TNP-like_RNaseH_N"/>
</dbReference>
<feature type="domain" description="Transposable element P transposase-like RNase H" evidence="3">
    <location>
        <begin position="491"/>
        <end position="623"/>
    </location>
</feature>
<sequence length="960" mass="109975">MPKEKKSQISRLKSFILEFGDNVFSTDGRVLFCKICEIKVEYERRSSVIQHIQTVKHVKMIKRKEMFNTRTQTMITQTHTTKKSTFNMDLCKALLSANIPLNKLSNQVFRNFLESYTGKEIPYETTLRKGYIDDCFIETMQKIREYISDHIIWISIDETTDAEGRFIANVIIGTLEAEKFGKIFLLNTEELEKANYSTVSKLFDKSLSILWLDGIKHDNVLLFLSDAAPYMVKCGQTLNALYSKMIHVTCTAHGLHRVAEQVRSQYESVDQLISNIKKIFRKAPSRMLLFKTEAPDLPLPPEPIITQWGTWINAAIYYCEHFEIIFNIVNKLESEDALIYIKSNFSSLTTSITKLQTERISLADSIEIIDNVSVAMKRLTGTTGKNICTKMENIFKKNVGLAMLKKIKNILNGELIDINDLPEDLDINDLTYFKYAPITSSMGSESLCEVVARKLIGKKVEFSNELKKFAVTLQYYSSRAYNFWYHVINGEPGFTRETLNTLKLKVAENKVVIGNLVLDEMSIKDKVEFDGKKFHGLVDMGSGADFDSDNVDHATSALVFLIVAVNGNWKLPLGYFLVKGLNSSELASLVKKCLELLHDTDVIVNSMTFDGAHTNLSMCTKLGANLNINNPQYFFPHPVSKEPVFLFHDPCHMIKLIRNTLGDKKLLIGANNEEIKWDHIKNLYNKEKKEGLKAATKLTRKHIYYYNEKMNVKLASQVLSSSVSCALTFCETLDSEFTYVKPTAEFCMIMNNAFDILNCRTKYSKSPFNLALSPSTFYKYLDFTNRFEKYVHSLMLSSGQKVIESLRKTGFIGILWGLKNLINYYTFLKNKKYDIEYILSYKLSQDHLEIFFSSIRSRGGYNNNPSCKEFKISYKKLLVHHHVSGSQYGNCLPESMLNNTTLSDSILLYDDECNVNLEHTPSYVHDHNYIDTYIKLSPYIDGVTDYISVFIARKVTKKIN</sequence>
<keyword evidence="7" id="KW-1185">Reference proteome</keyword>
<evidence type="ECO:0000313" key="6">
    <source>
        <dbReference type="EMBL" id="KAE9531498.1"/>
    </source>
</evidence>
<evidence type="ECO:0000313" key="7">
    <source>
        <dbReference type="Proteomes" id="UP000475862"/>
    </source>
</evidence>
<dbReference type="AlphaFoldDB" id="A0A6G0TEQ5"/>
<evidence type="ECO:0000259" key="2">
    <source>
        <dbReference type="Pfam" id="PF12017"/>
    </source>
</evidence>
<gene>
    <name evidence="6" type="ORF">AGLY_010704</name>
</gene>
<accession>A0A6G0TEQ5</accession>
<evidence type="ECO:0000259" key="4">
    <source>
        <dbReference type="Pfam" id="PF21788"/>
    </source>
</evidence>
<feature type="domain" description="THAP9-like helix-turn-helix" evidence="2">
    <location>
        <begin position="444"/>
        <end position="483"/>
    </location>
</feature>
<evidence type="ECO:0000259" key="3">
    <source>
        <dbReference type="Pfam" id="PF21787"/>
    </source>
</evidence>
<feature type="domain" description="Transposable element P transposase-like GTP-binding insertion" evidence="4">
    <location>
        <begin position="651"/>
        <end position="766"/>
    </location>
</feature>
<dbReference type="InterPro" id="IPR048366">
    <property type="entry name" value="TNP-like_GBD"/>
</dbReference>
<dbReference type="Pfam" id="PF12017">
    <property type="entry name" value="Tnp_P_element"/>
    <property type="match status" value="1"/>
</dbReference>
<dbReference type="Pfam" id="PF21789">
    <property type="entry name" value="TNP-like_RNaseH_C"/>
    <property type="match status" value="1"/>
</dbReference>
<dbReference type="InterPro" id="IPR021896">
    <property type="entry name" value="THAP9-like_HTH"/>
</dbReference>
<evidence type="ECO:0000259" key="1">
    <source>
        <dbReference type="Pfam" id="PF04937"/>
    </source>
</evidence>
<evidence type="ECO:0000259" key="5">
    <source>
        <dbReference type="Pfam" id="PF21789"/>
    </source>
</evidence>
<protein>
    <submittedName>
        <fullName evidence="6">Uncharacterized protein</fullName>
    </submittedName>
</protein>
<dbReference type="Pfam" id="PF21787">
    <property type="entry name" value="TNP-like_RNaseH_N"/>
    <property type="match status" value="1"/>
</dbReference>